<dbReference type="AlphaFoldDB" id="A0A0C2JR17"/>
<sequence length="126" mass="14755">MLNDPTKRNKLDRPWTGPCKIWKVLDNHVYKIRCGDLFKNVHFNRLKPFPVITDDLDKKKKHVLMCNITQPENTVEMSQYIPETRILKSGRIWHKPPGWDQAVGDDTDSGEVGDMLDECYNPAQYR</sequence>
<reference evidence="1 2" key="1">
    <citation type="journal article" date="2014" name="Genome Biol. Evol.">
        <title>The genome of the myxosporean Thelohanellus kitauei shows adaptations to nutrient acquisition within its fish host.</title>
        <authorList>
            <person name="Yang Y."/>
            <person name="Xiong J."/>
            <person name="Zhou Z."/>
            <person name="Huo F."/>
            <person name="Miao W."/>
            <person name="Ran C."/>
            <person name="Liu Y."/>
            <person name="Zhang J."/>
            <person name="Feng J."/>
            <person name="Wang M."/>
            <person name="Wang M."/>
            <person name="Wang L."/>
            <person name="Yao B."/>
        </authorList>
    </citation>
    <scope>NUCLEOTIDE SEQUENCE [LARGE SCALE GENOMIC DNA]</scope>
    <source>
        <strain evidence="1">Wuqing</strain>
    </source>
</reference>
<dbReference type="EMBL" id="JWZT01001610">
    <property type="protein sequence ID" value="KII71848.1"/>
    <property type="molecule type" value="Genomic_DNA"/>
</dbReference>
<gene>
    <name evidence="1" type="ORF">RF11_01393</name>
</gene>
<keyword evidence="2" id="KW-1185">Reference proteome</keyword>
<dbReference type="Proteomes" id="UP000031668">
    <property type="component" value="Unassembled WGS sequence"/>
</dbReference>
<protein>
    <submittedName>
        <fullName evidence="1">Uncharacterized protein</fullName>
    </submittedName>
</protein>
<name>A0A0C2JR17_THEKT</name>
<accession>A0A0C2JR17</accession>
<evidence type="ECO:0000313" key="1">
    <source>
        <dbReference type="EMBL" id="KII71848.1"/>
    </source>
</evidence>
<organism evidence="1 2">
    <name type="scientific">Thelohanellus kitauei</name>
    <name type="common">Myxosporean</name>
    <dbReference type="NCBI Taxonomy" id="669202"/>
    <lineage>
        <taxon>Eukaryota</taxon>
        <taxon>Metazoa</taxon>
        <taxon>Cnidaria</taxon>
        <taxon>Myxozoa</taxon>
        <taxon>Myxosporea</taxon>
        <taxon>Bivalvulida</taxon>
        <taxon>Platysporina</taxon>
        <taxon>Myxobolidae</taxon>
        <taxon>Thelohanellus</taxon>
    </lineage>
</organism>
<comment type="caution">
    <text evidence="1">The sequence shown here is derived from an EMBL/GenBank/DDBJ whole genome shotgun (WGS) entry which is preliminary data.</text>
</comment>
<proteinExistence type="predicted"/>
<evidence type="ECO:0000313" key="2">
    <source>
        <dbReference type="Proteomes" id="UP000031668"/>
    </source>
</evidence>